<evidence type="ECO:0000313" key="1">
    <source>
        <dbReference type="EMBL" id="SOC39991.1"/>
    </source>
</evidence>
<organism evidence="1 2">
    <name type="scientific">Rhizobium subbaraonis</name>
    <dbReference type="NCBI Taxonomy" id="908946"/>
    <lineage>
        <taxon>Bacteria</taxon>
        <taxon>Pseudomonadati</taxon>
        <taxon>Pseudomonadota</taxon>
        <taxon>Alphaproteobacteria</taxon>
        <taxon>Hyphomicrobiales</taxon>
        <taxon>Rhizobiaceae</taxon>
        <taxon>Rhizobium/Agrobacterium group</taxon>
        <taxon>Rhizobium</taxon>
    </lineage>
</organism>
<dbReference type="RefSeq" id="WP_097139321.1">
    <property type="nucleotide sequence ID" value="NZ_OBQD01000006.1"/>
</dbReference>
<evidence type="ECO:0000313" key="2">
    <source>
        <dbReference type="Proteomes" id="UP000219167"/>
    </source>
</evidence>
<sequence>MSDTRAAQRSILPGDLPQAPVAAASEVFHLIKQHGLMGTGIGYLDAHLLSSVKLSPNTALWTRAKRLANIALALDVGHAD</sequence>
<proteinExistence type="predicted"/>
<dbReference type="EMBL" id="OBQD01000006">
    <property type="protein sequence ID" value="SOC39991.1"/>
    <property type="molecule type" value="Genomic_DNA"/>
</dbReference>
<reference evidence="1 2" key="1">
    <citation type="submission" date="2017-08" db="EMBL/GenBank/DDBJ databases">
        <authorList>
            <person name="de Groot N.N."/>
        </authorList>
    </citation>
    <scope>NUCLEOTIDE SEQUENCE [LARGE SCALE GENOMIC DNA]</scope>
    <source>
        <strain evidence="1 2">JC85</strain>
    </source>
</reference>
<dbReference type="OrthoDB" id="329172at2"/>
<accession>A0A285UIB7</accession>
<dbReference type="Proteomes" id="UP000219167">
    <property type="component" value="Unassembled WGS sequence"/>
</dbReference>
<keyword evidence="2" id="KW-1185">Reference proteome</keyword>
<dbReference type="AlphaFoldDB" id="A0A285UIB7"/>
<protein>
    <submittedName>
        <fullName evidence="1">Uncharacterized protein</fullName>
    </submittedName>
</protein>
<gene>
    <name evidence="1" type="ORF">SAMN05892877_106309</name>
</gene>
<name>A0A285UIB7_9HYPH</name>